<dbReference type="GeneID" id="19460847"/>
<feature type="region of interest" description="Disordered" evidence="1">
    <location>
        <begin position="1"/>
        <end position="61"/>
    </location>
</feature>
<feature type="region of interest" description="Disordered" evidence="1">
    <location>
        <begin position="94"/>
        <end position="142"/>
    </location>
</feature>
<dbReference type="Proteomes" id="UP000016922">
    <property type="component" value="Unassembled WGS sequence"/>
</dbReference>
<feature type="region of interest" description="Disordered" evidence="1">
    <location>
        <begin position="461"/>
        <end position="483"/>
    </location>
</feature>
<dbReference type="AlphaFoldDB" id="S3CHD9"/>
<dbReference type="PANTHER" id="PTHR33099:SF7">
    <property type="entry name" value="MYND-TYPE DOMAIN-CONTAINING PROTEIN"/>
    <property type="match status" value="1"/>
</dbReference>
<feature type="compositionally biased region" description="Polar residues" evidence="1">
    <location>
        <begin position="94"/>
        <end position="106"/>
    </location>
</feature>
<proteinExistence type="predicted"/>
<evidence type="ECO:0000313" key="2">
    <source>
        <dbReference type="EMBL" id="EPE25877.1"/>
    </source>
</evidence>
<feature type="region of interest" description="Disordered" evidence="1">
    <location>
        <begin position="156"/>
        <end position="178"/>
    </location>
</feature>
<dbReference type="HOGENOM" id="CLU_439435_0_0_1"/>
<feature type="compositionally biased region" description="Pro residues" evidence="1">
    <location>
        <begin position="1"/>
        <end position="10"/>
    </location>
</feature>
<dbReference type="eggNOG" id="ENOG502S0B1">
    <property type="taxonomic scope" value="Eukaryota"/>
</dbReference>
<feature type="compositionally biased region" description="Low complexity" evidence="1">
    <location>
        <begin position="11"/>
        <end position="20"/>
    </location>
</feature>
<dbReference type="PANTHER" id="PTHR33099">
    <property type="entry name" value="FE2OG DIOXYGENASE DOMAIN-CONTAINING PROTEIN"/>
    <property type="match status" value="1"/>
</dbReference>
<gene>
    <name evidence="2" type="ORF">GLAREA_01789</name>
</gene>
<reference evidence="2 3" key="1">
    <citation type="journal article" date="2013" name="BMC Genomics">
        <title>Genomics-driven discovery of the pneumocandin biosynthetic gene cluster in the fungus Glarea lozoyensis.</title>
        <authorList>
            <person name="Chen L."/>
            <person name="Yue Q."/>
            <person name="Zhang X."/>
            <person name="Xiang M."/>
            <person name="Wang C."/>
            <person name="Li S."/>
            <person name="Che Y."/>
            <person name="Ortiz-Lopez F.J."/>
            <person name="Bills G.F."/>
            <person name="Liu X."/>
            <person name="An Z."/>
        </authorList>
    </citation>
    <scope>NUCLEOTIDE SEQUENCE [LARGE SCALE GENOMIC DNA]</scope>
    <source>
        <strain evidence="3">ATCC 20868 / MF5171</strain>
    </source>
</reference>
<dbReference type="OrthoDB" id="27483at2759"/>
<feature type="compositionally biased region" description="Basic and acidic residues" evidence="1">
    <location>
        <begin position="131"/>
        <end position="142"/>
    </location>
</feature>
<accession>S3CHD9</accession>
<name>S3CHD9_GLAL2</name>
<evidence type="ECO:0000313" key="3">
    <source>
        <dbReference type="Proteomes" id="UP000016922"/>
    </source>
</evidence>
<evidence type="ECO:0000256" key="1">
    <source>
        <dbReference type="SAM" id="MobiDB-lite"/>
    </source>
</evidence>
<organism evidence="2 3">
    <name type="scientific">Glarea lozoyensis (strain ATCC 20868 / MF5171)</name>
    <dbReference type="NCBI Taxonomy" id="1116229"/>
    <lineage>
        <taxon>Eukaryota</taxon>
        <taxon>Fungi</taxon>
        <taxon>Dikarya</taxon>
        <taxon>Ascomycota</taxon>
        <taxon>Pezizomycotina</taxon>
        <taxon>Leotiomycetes</taxon>
        <taxon>Helotiales</taxon>
        <taxon>Helotiaceae</taxon>
        <taxon>Glarea</taxon>
    </lineage>
</organism>
<dbReference type="EMBL" id="KE145371">
    <property type="protein sequence ID" value="EPE25877.1"/>
    <property type="molecule type" value="Genomic_DNA"/>
</dbReference>
<dbReference type="RefSeq" id="XP_008087196.1">
    <property type="nucleotide sequence ID" value="XM_008089005.1"/>
</dbReference>
<sequence>MDLMPPPPTPSSQRPASIQIIEEESGSESEPESDTNTATPSALSPSTPRRITANSDDEEASERFLDQLRTAIEGYPSYANYCCGGNIPISTASRNSPSFQDSSKAAVTSPPITLRFDTPNGSVQRLSLPPHPEEEKGKGKRKVEVEELLASCTPEITGDEKAGRGHRTKSRRSSARLDREKFSVDVHPADLGILDTIKQVLLPDLKLQNSNEAGKGKKRSLWDGIGSESWREREEHWGVRAELCDLTVYFSSSSNTQKPFDTQPRQGTHFGTLVICLPSAHQGGGQLIQHPTPLFNPSLSPPQTRAHTTILPTASLSPTITWSAFPRMASHSILPITCGHLVTLTYNLYTTEAIGGILQRFPIADPRLYPLFKVVKNLLNEDEFLRYGGMLGSYCTHSYHHTTRQTQHHMPFSLLGTDAIMFSVFKALGLRAMVGPVLGDEAWDEWAQIREERLVRKMYEAGREEESDEEMGEGSSVDSEELKERNIEVEDEEDDIETARVGKAWWRLKMVATDSEKGGVFKVGGEPSDFINQHYPIHPLPNTIWLNESSDNGWEVAMANLKSTPQATPKATPTKKGKAKQAPYISASDYEEKTELMWQYSHAAIFVEIPPYGAGVRGSPRQ</sequence>
<keyword evidence="3" id="KW-1185">Reference proteome</keyword>
<dbReference type="KEGG" id="glz:GLAREA_01789"/>
<protein>
    <submittedName>
        <fullName evidence="2">Oxidoreductase, 2OG-Fe(II) oxygenase family protein</fullName>
    </submittedName>
</protein>
<feature type="compositionally biased region" description="Acidic residues" evidence="1">
    <location>
        <begin position="21"/>
        <end position="33"/>
    </location>
</feature>
<feature type="compositionally biased region" description="Basic residues" evidence="1">
    <location>
        <begin position="164"/>
        <end position="174"/>
    </location>
</feature>
<feature type="compositionally biased region" description="Polar residues" evidence="1">
    <location>
        <begin position="34"/>
        <end position="54"/>
    </location>
</feature>